<evidence type="ECO:0000256" key="5">
    <source>
        <dbReference type="ARBA" id="ARBA00047899"/>
    </source>
</evidence>
<sequence>MEETVLVFWRDDINSVADAVQVLLCPFLLITSSLLVSINLQLSVGAADTAEYANCSQPITCGGVESSLSYPFWGANRAEYCGKSGFEVTCQDTLPMISMGSVDFRILNMSASGAAIPTVTVAREDYWNDICPLNYVNTSLNFSLFDYASGAENTQISKLPSDPTTNGACPNVVKVPVSATAAQALNNNETSTIQTAIDDGFDLNVQNVDTGLCNNCVASGGVCGQTTTNASFLCFCQNSPSTTTCNGNSSTNLNSSGMYLDIYSPITN</sequence>
<dbReference type="EMBL" id="JBEDUW010000006">
    <property type="protein sequence ID" value="KAK9923757.1"/>
    <property type="molecule type" value="Genomic_DNA"/>
</dbReference>
<organism evidence="9 10">
    <name type="scientific">Rubus argutus</name>
    <name type="common">Southern blackberry</name>
    <dbReference type="NCBI Taxonomy" id="59490"/>
    <lineage>
        <taxon>Eukaryota</taxon>
        <taxon>Viridiplantae</taxon>
        <taxon>Streptophyta</taxon>
        <taxon>Embryophyta</taxon>
        <taxon>Tracheophyta</taxon>
        <taxon>Spermatophyta</taxon>
        <taxon>Magnoliopsida</taxon>
        <taxon>eudicotyledons</taxon>
        <taxon>Gunneridae</taxon>
        <taxon>Pentapetalae</taxon>
        <taxon>rosids</taxon>
        <taxon>fabids</taxon>
        <taxon>Rosales</taxon>
        <taxon>Rosaceae</taxon>
        <taxon>Rosoideae</taxon>
        <taxon>Rosoideae incertae sedis</taxon>
        <taxon>Rubus</taxon>
    </lineage>
</organism>
<accession>A0AAW1WGW7</accession>
<dbReference type="Pfam" id="PF14380">
    <property type="entry name" value="WAK_assoc"/>
    <property type="match status" value="1"/>
</dbReference>
<dbReference type="Pfam" id="PF13947">
    <property type="entry name" value="GUB_WAK_bind"/>
    <property type="match status" value="1"/>
</dbReference>
<keyword evidence="4" id="KW-0325">Glycoprotein</keyword>
<comment type="catalytic activity">
    <reaction evidence="5">
        <text>L-threonyl-[protein] + ATP = O-phospho-L-threonyl-[protein] + ADP + H(+)</text>
        <dbReference type="Rhea" id="RHEA:46608"/>
        <dbReference type="Rhea" id="RHEA-COMP:11060"/>
        <dbReference type="Rhea" id="RHEA-COMP:11605"/>
        <dbReference type="ChEBI" id="CHEBI:15378"/>
        <dbReference type="ChEBI" id="CHEBI:30013"/>
        <dbReference type="ChEBI" id="CHEBI:30616"/>
        <dbReference type="ChEBI" id="CHEBI:61977"/>
        <dbReference type="ChEBI" id="CHEBI:456216"/>
        <dbReference type="EC" id="2.7.11.1"/>
    </reaction>
</comment>
<protein>
    <recommendedName>
        <fullName evidence="2">non-specific serine/threonine protein kinase</fullName>
        <ecNumber evidence="2">2.7.11.1</ecNumber>
    </recommendedName>
</protein>
<evidence type="ECO:0000259" key="8">
    <source>
        <dbReference type="Pfam" id="PF14380"/>
    </source>
</evidence>
<evidence type="ECO:0000256" key="2">
    <source>
        <dbReference type="ARBA" id="ARBA00012513"/>
    </source>
</evidence>
<comment type="subcellular location">
    <subcellularLocation>
        <location evidence="1">Membrane</location>
        <topology evidence="1">Single-pass membrane protein</topology>
    </subcellularLocation>
</comment>
<comment type="catalytic activity">
    <reaction evidence="6">
        <text>L-seryl-[protein] + ATP = O-phospho-L-seryl-[protein] + ADP + H(+)</text>
        <dbReference type="Rhea" id="RHEA:17989"/>
        <dbReference type="Rhea" id="RHEA-COMP:9863"/>
        <dbReference type="Rhea" id="RHEA-COMP:11604"/>
        <dbReference type="ChEBI" id="CHEBI:15378"/>
        <dbReference type="ChEBI" id="CHEBI:29999"/>
        <dbReference type="ChEBI" id="CHEBI:30616"/>
        <dbReference type="ChEBI" id="CHEBI:83421"/>
        <dbReference type="ChEBI" id="CHEBI:456216"/>
        <dbReference type="EC" id="2.7.11.1"/>
    </reaction>
</comment>
<dbReference type="EC" id="2.7.11.1" evidence="2"/>
<feature type="domain" description="Wall-associated receptor kinase galacturonan-binding" evidence="7">
    <location>
        <begin position="55"/>
        <end position="114"/>
    </location>
</feature>
<dbReference type="AlphaFoldDB" id="A0AAW1WGW7"/>
<evidence type="ECO:0000313" key="9">
    <source>
        <dbReference type="EMBL" id="KAK9923757.1"/>
    </source>
</evidence>
<feature type="domain" description="Wall-associated receptor kinase C-terminal" evidence="8">
    <location>
        <begin position="164"/>
        <end position="238"/>
    </location>
</feature>
<reference evidence="9 10" key="1">
    <citation type="journal article" date="2023" name="G3 (Bethesda)">
        <title>A chromosome-length genome assembly and annotation of blackberry (Rubus argutus, cv. 'Hillquist').</title>
        <authorList>
            <person name="Bruna T."/>
            <person name="Aryal R."/>
            <person name="Dudchenko O."/>
            <person name="Sargent D.J."/>
            <person name="Mead D."/>
            <person name="Buti M."/>
            <person name="Cavallini A."/>
            <person name="Hytonen T."/>
            <person name="Andres J."/>
            <person name="Pham M."/>
            <person name="Weisz D."/>
            <person name="Mascagni F."/>
            <person name="Usai G."/>
            <person name="Natali L."/>
            <person name="Bassil N."/>
            <person name="Fernandez G.E."/>
            <person name="Lomsadze A."/>
            <person name="Armour M."/>
            <person name="Olukolu B."/>
            <person name="Poorten T."/>
            <person name="Britton C."/>
            <person name="Davik J."/>
            <person name="Ashrafi H."/>
            <person name="Aiden E.L."/>
            <person name="Borodovsky M."/>
            <person name="Worthington M."/>
        </authorList>
    </citation>
    <scope>NUCLEOTIDE SEQUENCE [LARGE SCALE GENOMIC DNA]</scope>
    <source>
        <strain evidence="9">PI 553951</strain>
    </source>
</reference>
<evidence type="ECO:0000256" key="1">
    <source>
        <dbReference type="ARBA" id="ARBA00004167"/>
    </source>
</evidence>
<dbReference type="Proteomes" id="UP001457282">
    <property type="component" value="Unassembled WGS sequence"/>
</dbReference>
<keyword evidence="3" id="KW-0732">Signal</keyword>
<evidence type="ECO:0000313" key="10">
    <source>
        <dbReference type="Proteomes" id="UP001457282"/>
    </source>
</evidence>
<dbReference type="PANTHER" id="PTHR33138:SF72">
    <property type="entry name" value="WALL-ASSOCIATED RECEPTOR KINASE CARBOXY-TERMINAL PROTEIN"/>
    <property type="match status" value="1"/>
</dbReference>
<evidence type="ECO:0000256" key="4">
    <source>
        <dbReference type="ARBA" id="ARBA00023180"/>
    </source>
</evidence>
<evidence type="ECO:0000259" key="7">
    <source>
        <dbReference type="Pfam" id="PF13947"/>
    </source>
</evidence>
<dbReference type="GO" id="GO:0030247">
    <property type="term" value="F:polysaccharide binding"/>
    <property type="evidence" value="ECO:0007669"/>
    <property type="project" value="InterPro"/>
</dbReference>
<dbReference type="InterPro" id="IPR032872">
    <property type="entry name" value="WAK_assoc_C"/>
</dbReference>
<dbReference type="InterPro" id="IPR025287">
    <property type="entry name" value="WAK_GUB"/>
</dbReference>
<comment type="caution">
    <text evidence="9">The sequence shown here is derived from an EMBL/GenBank/DDBJ whole genome shotgun (WGS) entry which is preliminary data.</text>
</comment>
<gene>
    <name evidence="9" type="ORF">M0R45_032158</name>
</gene>
<evidence type="ECO:0000256" key="3">
    <source>
        <dbReference type="ARBA" id="ARBA00022729"/>
    </source>
</evidence>
<keyword evidence="10" id="KW-1185">Reference proteome</keyword>
<dbReference type="PANTHER" id="PTHR33138">
    <property type="entry name" value="OS01G0690200 PROTEIN"/>
    <property type="match status" value="1"/>
</dbReference>
<dbReference type="GO" id="GO:0004674">
    <property type="term" value="F:protein serine/threonine kinase activity"/>
    <property type="evidence" value="ECO:0007669"/>
    <property type="project" value="UniProtKB-EC"/>
</dbReference>
<evidence type="ECO:0000256" key="6">
    <source>
        <dbReference type="ARBA" id="ARBA00048679"/>
    </source>
</evidence>
<name>A0AAW1WGW7_RUBAR</name>
<dbReference type="GO" id="GO:0016020">
    <property type="term" value="C:membrane"/>
    <property type="evidence" value="ECO:0007669"/>
    <property type="project" value="UniProtKB-SubCell"/>
</dbReference>
<proteinExistence type="predicted"/>